<feature type="region of interest" description="Disordered" evidence="1">
    <location>
        <begin position="143"/>
        <end position="189"/>
    </location>
</feature>
<sequence>MSSPLLGDIDSDDDPLLDDSKRRNGGAGEQKISGEHHLAESETFKRLAEIDITEEAHLETPSISDPNEFAIDITEEAHLEAPAISDPNEFAVKKSNRKIVSAPCEEFYLKGENGDVVAGDRLRTVHEALQFQVLDVIEFARRGQPQSTPPEMPEFHDNCKCGQESDSEAEEISSDEGDGKPGSGDKQSLVAQREIARKQEHPAALSQEMCFNEAGQMNDGPVCKCSWASRKSGIRHGIFAGEERIEPCQPQSSNLSKLHHYFLKVTPDPADEARKPSRICHNDKKYYFEGFSVFFHRKLPQCFPQSSLNKVSQEFDVVFMEEQPPQVKDV</sequence>
<dbReference type="Proteomes" id="UP000095287">
    <property type="component" value="Unplaced"/>
</dbReference>
<organism evidence="2 3">
    <name type="scientific">Steinernema glaseri</name>
    <dbReference type="NCBI Taxonomy" id="37863"/>
    <lineage>
        <taxon>Eukaryota</taxon>
        <taxon>Metazoa</taxon>
        <taxon>Ecdysozoa</taxon>
        <taxon>Nematoda</taxon>
        <taxon>Chromadorea</taxon>
        <taxon>Rhabditida</taxon>
        <taxon>Tylenchina</taxon>
        <taxon>Panagrolaimomorpha</taxon>
        <taxon>Strongyloidoidea</taxon>
        <taxon>Steinernematidae</taxon>
        <taxon>Steinernema</taxon>
    </lineage>
</organism>
<evidence type="ECO:0000313" key="3">
    <source>
        <dbReference type="WBParaSite" id="L893_g26705.t1"/>
    </source>
</evidence>
<protein>
    <submittedName>
        <fullName evidence="3">RNA-binding protein 33</fullName>
    </submittedName>
</protein>
<evidence type="ECO:0000256" key="1">
    <source>
        <dbReference type="SAM" id="MobiDB-lite"/>
    </source>
</evidence>
<feature type="region of interest" description="Disordered" evidence="1">
    <location>
        <begin position="1"/>
        <end position="40"/>
    </location>
</feature>
<proteinExistence type="predicted"/>
<keyword evidence="2" id="KW-1185">Reference proteome</keyword>
<reference evidence="3" key="1">
    <citation type="submission" date="2016-11" db="UniProtKB">
        <authorList>
            <consortium name="WormBaseParasite"/>
        </authorList>
    </citation>
    <scope>IDENTIFICATION</scope>
</reference>
<dbReference type="AlphaFoldDB" id="A0A1I7ZIF6"/>
<dbReference type="WBParaSite" id="L893_g26705.t1">
    <property type="protein sequence ID" value="L893_g26705.t1"/>
    <property type="gene ID" value="L893_g26705"/>
</dbReference>
<name>A0A1I7ZIF6_9BILA</name>
<feature type="compositionally biased region" description="Acidic residues" evidence="1">
    <location>
        <begin position="165"/>
        <end position="176"/>
    </location>
</feature>
<evidence type="ECO:0000313" key="2">
    <source>
        <dbReference type="Proteomes" id="UP000095287"/>
    </source>
</evidence>
<accession>A0A1I7ZIF6</accession>